<dbReference type="Pfam" id="PF00225">
    <property type="entry name" value="Kinesin"/>
    <property type="match status" value="1"/>
</dbReference>
<feature type="compositionally biased region" description="Polar residues" evidence="11">
    <location>
        <begin position="963"/>
        <end position="976"/>
    </location>
</feature>
<feature type="region of interest" description="Disordered" evidence="11">
    <location>
        <begin position="1057"/>
        <end position="1213"/>
    </location>
</feature>
<feature type="domain" description="Kinesin motor" evidence="12">
    <location>
        <begin position="366"/>
        <end position="720"/>
    </location>
</feature>
<feature type="compositionally biased region" description="Low complexity" evidence="11">
    <location>
        <begin position="1075"/>
        <end position="1086"/>
    </location>
</feature>
<keyword evidence="3" id="KW-0597">Phosphoprotein</keyword>
<accession>A0A8C3W8Q8</accession>
<feature type="compositionally biased region" description="Low complexity" evidence="11">
    <location>
        <begin position="1629"/>
        <end position="1650"/>
    </location>
</feature>
<feature type="compositionally biased region" description="Basic and acidic residues" evidence="11">
    <location>
        <begin position="820"/>
        <end position="829"/>
    </location>
</feature>
<dbReference type="GO" id="GO:0005524">
    <property type="term" value="F:ATP binding"/>
    <property type="evidence" value="ECO:0007669"/>
    <property type="project" value="UniProtKB-UniRule"/>
</dbReference>
<gene>
    <name evidence="13" type="primary">KIF26A</name>
</gene>
<dbReference type="GO" id="GO:2001222">
    <property type="term" value="P:regulation of neuron migration"/>
    <property type="evidence" value="ECO:0007669"/>
    <property type="project" value="Ensembl"/>
</dbReference>
<evidence type="ECO:0000256" key="7">
    <source>
        <dbReference type="ARBA" id="ARBA00023175"/>
    </source>
</evidence>
<feature type="region of interest" description="Disordered" evidence="11">
    <location>
        <begin position="1529"/>
        <end position="1599"/>
    </location>
</feature>
<sequence>MVGRGAPLCAAQPVVAEGGPAREPLQLLEVSPRKRLTAGPEQDPCGSRPAPEGAGAGAEQGHSAGGGGWCRHCHTKLAELKRQAWKLVSGPGTPLRDPCLSALLLDKLPASRPEAERRCDVCAAHLSQLPLEALRLLQAPASREDPDAPRGGPTPASTGAAASQRDVPAPAGPAGRQPGRAGPDRRKGLAWPSGPSVQVSVAPAGLGGALSTVTIQAQQCLEGMWSVSRVNSFLPPSCLAEAAVAAVAVADTVRDGPPSVGPDGVSKTWGPGGACTAALVTSAPGTPVAGSAGPSAAASFFLRAAQKLSLASKRKKPHPPPAPTARGASTYPTDFSGVLQLWPPPVPPCLLRAASKAKDNPSSVGKVKVMLRVRPEQGAQRSAEATSFLKVDPRKKQVTLYDPAAGSPGSAGSRRATTAAVPKMFAFDAVFPQDSEQAEVCSGTVADVLQSVISGADGCIFSFGHTSLGKSYTMFGKDSSPQSLGVVPCAVSWLFRLLDERKERVGTRFSVRVSAVEVCGRDQSLRDLLAEVASSSLQDAQSPGVFLREDPVCGAQLQNQSELRAPTAERAAFYLDAALAARSTGRAGCSEGAHCSSHVLFTLHVYQYRMEKCSTGGMSGGRSRLHLFDLGSCEGALGRGGEAPGGPLCLSLSALGSIILALVSGAKHVPHREHRLTMLLRESLAAANCRATMIAHVSDAPSRHAETLSTVQLAARVHRLRRRKVKYASSSSGGDSSCEEGRARRTPDLRRFHPRSAAPDPDRPAPSSPGDPDRSSSSEQSCDTVIYVGPGGAALSDRELTDNEGPPDFVPIVPALSRRRPSEGPRDADHFRCSTFAELQERLECIDGTDGAQAGPARGSRKPSLPEAVAPRRAAGSPLAASTPRASPAPDTRRGTAEPSKADGDQGEGGSGRPELPGPDKPTAGGGRRPLPSPAPPPPRQPDAGGAPEEPGGAGRVVRTPPSGASGQAGSPQQPARGQRLERRLLTTTVTLQQPVELNSEDELVFTLVEELSLAGLGGPGRPASLASFGSDCSLQALASGSRPVSIISSINDEFDAYTSKAPGGAPEGAAWTGSSHSSSVSSWLSEVGACAADSLGGPPQPPFSPDSPAGPDPRGPPVPHGSLEESSLQFSEQDRADGPGPARSPRPGEEGAAAAPRPGGEPRAASPGWAAPAQTLHSSLPRRPRTSSSAGRVGCARLAPALPGPGGLFEDPWLLRADECGPIHPASSSRAPSPALLPARRVADGCEVARGAHRPEAVAQIPPLRRGATTLGVATPSASFRDAPAEAAACLGGPKPAPSGRKGVAAKGGLCPRPGGAAPPAPPQRKSSLEHRSGPAPALPQAASLAWAGAAAFLRPEGEARPSGRADHSVPRATSSPKARAGKAEAASRPTAHGSLERCDGLAHGGGKAREAPGRPARTVPRLGVPPTSPTLGPAPACRSSPAKGVGAPKPPTGGGKGRSLAAAGCRAPGAAVKPLTPAAGRVPGGPATGPRVVPRVAPGVGAKASRGTVMGAKQALRAAHSRVNELAAGGTHGRGGLSWGSADSDSGNDSGVNVSEERPPMGPVLPSPYSKVTAPRRPQRYSSGHGSDNSSVLSGELPPAMGRTALFYHSGGSSGYESMMRDSEATGSASSAPDSMSDSGAASPGARSRSLKSPKRRATGLQRRRLIPAPLPDAAAPSRKPGLPGQWVDLPPPLSGSLKQPFEIKVYEIDDVQRLQRHRPGPREDPAEGLACVGAKPRLAERRQQRLREVQAKRDVLCEELAETQGRLMLEPGRWLEQFEVDPELEPESAEYLVALERATAALEQCVNLCKAHVMMVTCFDISVAAPAAAPGLQEVDV</sequence>
<dbReference type="InterPro" id="IPR001752">
    <property type="entry name" value="Kinesin_motor_dom"/>
</dbReference>
<feature type="binding site" evidence="9">
    <location>
        <begin position="464"/>
        <end position="471"/>
    </location>
    <ligand>
        <name>ATP</name>
        <dbReference type="ChEBI" id="CHEBI:30616"/>
    </ligand>
</feature>
<feature type="region of interest" description="Disordered" evidence="11">
    <location>
        <begin position="1615"/>
        <end position="1687"/>
    </location>
</feature>
<evidence type="ECO:0000259" key="12">
    <source>
        <dbReference type="PROSITE" id="PS50067"/>
    </source>
</evidence>
<reference evidence="13" key="1">
    <citation type="submission" date="2025-08" db="UniProtKB">
        <authorList>
            <consortium name="Ensembl"/>
        </authorList>
    </citation>
    <scope>IDENTIFICATION</scope>
</reference>
<feature type="region of interest" description="Disordered" evidence="11">
    <location>
        <begin position="847"/>
        <end position="986"/>
    </location>
</feature>
<keyword evidence="6 9" id="KW-0067">ATP-binding</keyword>
<dbReference type="InterPro" id="IPR027640">
    <property type="entry name" value="Kinesin-like_fam"/>
</dbReference>
<evidence type="ECO:0000256" key="2">
    <source>
        <dbReference type="ARBA" id="ARBA00022490"/>
    </source>
</evidence>
<evidence type="ECO:0000313" key="14">
    <source>
        <dbReference type="Proteomes" id="UP000694540"/>
    </source>
</evidence>
<organism evidence="13 14">
    <name type="scientific">Catagonus wagneri</name>
    <name type="common">Chacoan peccary</name>
    <dbReference type="NCBI Taxonomy" id="51154"/>
    <lineage>
        <taxon>Eukaryota</taxon>
        <taxon>Metazoa</taxon>
        <taxon>Chordata</taxon>
        <taxon>Craniata</taxon>
        <taxon>Vertebrata</taxon>
        <taxon>Euteleostomi</taxon>
        <taxon>Mammalia</taxon>
        <taxon>Eutheria</taxon>
        <taxon>Laurasiatheria</taxon>
        <taxon>Artiodactyla</taxon>
        <taxon>Suina</taxon>
        <taxon>Tayassuidae</taxon>
        <taxon>Catagonus</taxon>
    </lineage>
</organism>
<feature type="compositionally biased region" description="Low complexity" evidence="11">
    <location>
        <begin position="942"/>
        <end position="951"/>
    </location>
</feature>
<dbReference type="GO" id="GO:0021987">
    <property type="term" value="P:cerebral cortex development"/>
    <property type="evidence" value="ECO:0007669"/>
    <property type="project" value="Ensembl"/>
</dbReference>
<dbReference type="SMART" id="SM00129">
    <property type="entry name" value="KISc"/>
    <property type="match status" value="1"/>
</dbReference>
<keyword evidence="4" id="KW-0493">Microtubule</keyword>
<keyword evidence="10" id="KW-0175">Coiled coil</keyword>
<name>A0A8C3W8Q8_9CETA</name>
<evidence type="ECO:0000256" key="3">
    <source>
        <dbReference type="ARBA" id="ARBA00022553"/>
    </source>
</evidence>
<feature type="region of interest" description="Disordered" evidence="11">
    <location>
        <begin position="142"/>
        <end position="195"/>
    </location>
</feature>
<comment type="similarity">
    <text evidence="9">Belongs to the TRAFAC class myosin-kinesin ATPase superfamily. Kinesin family.</text>
</comment>
<dbReference type="InterPro" id="IPR057090">
    <property type="entry name" value="HTH_KIF26A_B_1st"/>
</dbReference>
<feature type="compositionally biased region" description="Basic residues" evidence="11">
    <location>
        <begin position="1651"/>
        <end position="1668"/>
    </location>
</feature>
<dbReference type="PRINTS" id="PR00380">
    <property type="entry name" value="KINESINHEAVY"/>
</dbReference>
<dbReference type="PANTHER" id="PTHR21608:SF6">
    <property type="entry name" value="KINESIN-LIKE PROTEIN KIF26A"/>
    <property type="match status" value="1"/>
</dbReference>
<dbReference type="InterPro" id="IPR027417">
    <property type="entry name" value="P-loop_NTPase"/>
</dbReference>
<comment type="subcellular location">
    <subcellularLocation>
        <location evidence="1">Cytoplasm</location>
        <location evidence="1">Cytoskeleton</location>
    </subcellularLocation>
</comment>
<feature type="region of interest" description="Disordered" evidence="11">
    <location>
        <begin position="1357"/>
        <end position="1463"/>
    </location>
</feature>
<dbReference type="GO" id="GO:0010975">
    <property type="term" value="P:regulation of neuron projection development"/>
    <property type="evidence" value="ECO:0007669"/>
    <property type="project" value="Ensembl"/>
</dbReference>
<evidence type="ECO:0000256" key="6">
    <source>
        <dbReference type="ARBA" id="ARBA00022840"/>
    </source>
</evidence>
<feature type="compositionally biased region" description="Pro residues" evidence="11">
    <location>
        <begin position="931"/>
        <end position="941"/>
    </location>
</feature>
<dbReference type="Ensembl" id="ENSCWAT00000010270.1">
    <property type="protein sequence ID" value="ENSCWAP00000009464.1"/>
    <property type="gene ID" value="ENSCWAG00000007238.1"/>
</dbReference>
<proteinExistence type="inferred from homology"/>
<keyword evidence="5 9" id="KW-0547">Nucleotide-binding</keyword>
<feature type="compositionally biased region" description="Low complexity" evidence="11">
    <location>
        <begin position="1151"/>
        <end position="1169"/>
    </location>
</feature>
<evidence type="ECO:0000256" key="8">
    <source>
        <dbReference type="ARBA" id="ARBA00023212"/>
    </source>
</evidence>
<evidence type="ECO:0000256" key="9">
    <source>
        <dbReference type="PROSITE-ProRule" id="PRU00283"/>
    </source>
</evidence>
<feature type="compositionally biased region" description="Pro residues" evidence="11">
    <location>
        <begin position="1099"/>
        <end position="1120"/>
    </location>
</feature>
<feature type="compositionally biased region" description="Basic and acidic residues" evidence="11">
    <location>
        <begin position="1357"/>
        <end position="1371"/>
    </location>
</feature>
<evidence type="ECO:0000313" key="13">
    <source>
        <dbReference type="Ensembl" id="ENSCWAP00000009464.1"/>
    </source>
</evidence>
<dbReference type="GO" id="GO:0003777">
    <property type="term" value="F:microtubule motor activity"/>
    <property type="evidence" value="ECO:0007669"/>
    <property type="project" value="InterPro"/>
</dbReference>
<feature type="compositionally biased region" description="Basic and acidic residues" evidence="11">
    <location>
        <begin position="739"/>
        <end position="751"/>
    </location>
</feature>
<feature type="region of interest" description="Disordered" evidence="11">
    <location>
        <begin position="1478"/>
        <end position="1499"/>
    </location>
</feature>
<feature type="region of interest" description="Disordered" evidence="11">
    <location>
        <begin position="22"/>
        <end position="65"/>
    </location>
</feature>
<feature type="compositionally biased region" description="Basic and acidic residues" evidence="11">
    <location>
        <begin position="891"/>
        <end position="904"/>
    </location>
</feature>
<evidence type="ECO:0000256" key="1">
    <source>
        <dbReference type="ARBA" id="ARBA00004245"/>
    </source>
</evidence>
<evidence type="ECO:0000256" key="10">
    <source>
        <dbReference type="SAM" id="Coils"/>
    </source>
</evidence>
<evidence type="ECO:0000256" key="5">
    <source>
        <dbReference type="ARBA" id="ARBA00022741"/>
    </source>
</evidence>
<keyword evidence="8" id="KW-0206">Cytoskeleton</keyword>
<dbReference type="GO" id="GO:0007018">
    <property type="term" value="P:microtubule-based movement"/>
    <property type="evidence" value="ECO:0007669"/>
    <property type="project" value="InterPro"/>
</dbReference>
<protein>
    <submittedName>
        <fullName evidence="13">Kinesin family member 26A</fullName>
    </submittedName>
</protein>
<feature type="compositionally biased region" description="Low complexity" evidence="11">
    <location>
        <begin position="149"/>
        <end position="181"/>
    </location>
</feature>
<feature type="region of interest" description="Disordered" evidence="11">
    <location>
        <begin position="1292"/>
        <end position="1343"/>
    </location>
</feature>
<dbReference type="GO" id="GO:0005874">
    <property type="term" value="C:microtubule"/>
    <property type="evidence" value="ECO:0007669"/>
    <property type="project" value="UniProtKB-KW"/>
</dbReference>
<keyword evidence="14" id="KW-1185">Reference proteome</keyword>
<feature type="compositionally biased region" description="Low complexity" evidence="11">
    <location>
        <begin position="1121"/>
        <end position="1132"/>
    </location>
</feature>
<keyword evidence="7 9" id="KW-0505">Motor protein</keyword>
<keyword evidence="2" id="KW-0963">Cytoplasm</keyword>
<evidence type="ECO:0000256" key="11">
    <source>
        <dbReference type="SAM" id="MobiDB-lite"/>
    </source>
</evidence>
<dbReference type="GeneTree" id="ENSGT00940000159075"/>
<dbReference type="InterPro" id="IPR036961">
    <property type="entry name" value="Kinesin_motor_dom_sf"/>
</dbReference>
<dbReference type="PROSITE" id="PS50067">
    <property type="entry name" value="KINESIN_MOTOR_2"/>
    <property type="match status" value="1"/>
</dbReference>
<feature type="compositionally biased region" description="Low complexity" evidence="11">
    <location>
        <begin position="1490"/>
        <end position="1499"/>
    </location>
</feature>
<dbReference type="FunFam" id="3.40.850.10:FF:000015">
    <property type="entry name" value="Kinesin family member 26A"/>
    <property type="match status" value="1"/>
</dbReference>
<dbReference type="Gene3D" id="3.40.850.10">
    <property type="entry name" value="Kinesin motor domain"/>
    <property type="match status" value="1"/>
</dbReference>
<dbReference type="SUPFAM" id="SSF52540">
    <property type="entry name" value="P-loop containing nucleoside triphosphate hydrolases"/>
    <property type="match status" value="1"/>
</dbReference>
<reference evidence="13" key="2">
    <citation type="submission" date="2025-09" db="UniProtKB">
        <authorList>
            <consortium name="Ensembl"/>
        </authorList>
    </citation>
    <scope>IDENTIFICATION</scope>
</reference>
<dbReference type="Proteomes" id="UP000694540">
    <property type="component" value="Unplaced"/>
</dbReference>
<dbReference type="Pfam" id="PF23081">
    <property type="entry name" value="HTH_KIF26A_B_1st"/>
    <property type="match status" value="1"/>
</dbReference>
<feature type="compositionally biased region" description="Gly residues" evidence="11">
    <location>
        <begin position="54"/>
        <end position="65"/>
    </location>
</feature>
<dbReference type="GO" id="GO:0008017">
    <property type="term" value="F:microtubule binding"/>
    <property type="evidence" value="ECO:0007669"/>
    <property type="project" value="InterPro"/>
</dbReference>
<feature type="coiled-coil region" evidence="10">
    <location>
        <begin position="1742"/>
        <end position="1769"/>
    </location>
</feature>
<feature type="region of interest" description="Disordered" evidence="11">
    <location>
        <begin position="724"/>
        <end position="829"/>
    </location>
</feature>
<feature type="compositionally biased region" description="Polar residues" evidence="11">
    <location>
        <begin position="1582"/>
        <end position="1595"/>
    </location>
</feature>
<dbReference type="PANTHER" id="PTHR21608">
    <property type="entry name" value="KINESIN-LIKE PROTEIN CG14535"/>
    <property type="match status" value="1"/>
</dbReference>
<feature type="compositionally biased region" description="Low complexity" evidence="11">
    <location>
        <begin position="1541"/>
        <end position="1556"/>
    </location>
</feature>
<evidence type="ECO:0000256" key="4">
    <source>
        <dbReference type="ARBA" id="ARBA00022701"/>
    </source>
</evidence>
<dbReference type="CDD" id="cd00106">
    <property type="entry name" value="KISc"/>
    <property type="match status" value="1"/>
</dbReference>